<dbReference type="RefSeq" id="WP_127344225.1">
    <property type="nucleotide sequence ID" value="NZ_RJJX01000017.1"/>
</dbReference>
<reference evidence="2 3" key="1">
    <citation type="submission" date="2018-11" db="EMBL/GenBank/DDBJ databases">
        <title>Parancylomarina longa gen. nov., sp. nov., isolated from sediments of southern Okinawa.</title>
        <authorList>
            <person name="Fu T."/>
        </authorList>
    </citation>
    <scope>NUCLEOTIDE SEQUENCE [LARGE SCALE GENOMIC DNA]</scope>
    <source>
        <strain evidence="2 3">T3-2 S1-C</strain>
    </source>
</reference>
<dbReference type="PIRSF" id="PIRSF000440">
    <property type="entry name" value="CAT"/>
    <property type="match status" value="1"/>
</dbReference>
<dbReference type="GO" id="GO:0008811">
    <property type="term" value="F:chloramphenicol O-acetyltransferase activity"/>
    <property type="evidence" value="ECO:0007669"/>
    <property type="project" value="InterPro"/>
</dbReference>
<dbReference type="InterPro" id="IPR001707">
    <property type="entry name" value="Cmp_AcTrfase"/>
</dbReference>
<evidence type="ECO:0000313" key="2">
    <source>
        <dbReference type="EMBL" id="RUT77659.1"/>
    </source>
</evidence>
<dbReference type="OrthoDB" id="9801766at2"/>
<dbReference type="AlphaFoldDB" id="A0A434ATI3"/>
<dbReference type="Gene3D" id="3.30.559.10">
    <property type="entry name" value="Chloramphenicol acetyltransferase-like domain"/>
    <property type="match status" value="1"/>
</dbReference>
<evidence type="ECO:0000256" key="1">
    <source>
        <dbReference type="PIRSR" id="PIRSR000440-1"/>
    </source>
</evidence>
<keyword evidence="3" id="KW-1185">Reference proteome</keyword>
<dbReference type="InterPro" id="IPR023213">
    <property type="entry name" value="CAT-like_dom_sf"/>
</dbReference>
<accession>A0A434ATI3</accession>
<dbReference type="PANTHER" id="PTHR38474:SF1">
    <property type="entry name" value="SLR0299 PROTEIN"/>
    <property type="match status" value="1"/>
</dbReference>
<dbReference type="EMBL" id="RJJX01000017">
    <property type="protein sequence ID" value="RUT77659.1"/>
    <property type="molecule type" value="Genomic_DNA"/>
</dbReference>
<dbReference type="Proteomes" id="UP000282985">
    <property type="component" value="Unassembled WGS sequence"/>
</dbReference>
<name>A0A434ATI3_9BACT</name>
<organism evidence="2 3">
    <name type="scientific">Ancylomarina longa</name>
    <dbReference type="NCBI Taxonomy" id="2487017"/>
    <lineage>
        <taxon>Bacteria</taxon>
        <taxon>Pseudomonadati</taxon>
        <taxon>Bacteroidota</taxon>
        <taxon>Bacteroidia</taxon>
        <taxon>Marinilabiliales</taxon>
        <taxon>Marinifilaceae</taxon>
        <taxon>Ancylomarina</taxon>
    </lineage>
</organism>
<gene>
    <name evidence="2" type="ORF">DLK05_12065</name>
</gene>
<evidence type="ECO:0000313" key="3">
    <source>
        <dbReference type="Proteomes" id="UP000282985"/>
    </source>
</evidence>
<comment type="caution">
    <text evidence="2">The sequence shown here is derived from an EMBL/GenBank/DDBJ whole genome shotgun (WGS) entry which is preliminary data.</text>
</comment>
<sequence length="206" mass="24616">MKEIEIENWNRKAQYQFFKNFDDPMFGASSNVICTNLYNEVKKTKESFFVHYMHKALQAMNEISEFRLRISEDKVLEFQKINGTTTVFKKNNTFNFCYFNYHKEFPKFYSSTCDAIDTAKNQDHFVTKNDLNLIYVSVIPWRNFTSIKHPRMFDKEDSIPKIVFGKIFEENNQLMMPVSVEAHHALLDGYHLSCFFNRFEELMKNI</sequence>
<feature type="active site" description="Proton acceptor" evidence="1">
    <location>
        <position position="184"/>
    </location>
</feature>
<dbReference type="SMART" id="SM01059">
    <property type="entry name" value="CAT"/>
    <property type="match status" value="1"/>
</dbReference>
<dbReference type="SUPFAM" id="SSF52777">
    <property type="entry name" value="CoA-dependent acyltransferases"/>
    <property type="match status" value="1"/>
</dbReference>
<protein>
    <submittedName>
        <fullName evidence="2">Chloramphenicol acetyltransferase</fullName>
    </submittedName>
</protein>
<dbReference type="PANTHER" id="PTHR38474">
    <property type="entry name" value="SLR0299 PROTEIN"/>
    <property type="match status" value="1"/>
</dbReference>
<proteinExistence type="predicted"/>
<dbReference type="Pfam" id="PF00302">
    <property type="entry name" value="CAT"/>
    <property type="match status" value="1"/>
</dbReference>
<keyword evidence="2" id="KW-0808">Transferase</keyword>